<feature type="compositionally biased region" description="Low complexity" evidence="1">
    <location>
        <begin position="326"/>
        <end position="341"/>
    </location>
</feature>
<keyword evidence="3" id="KW-1185">Reference proteome</keyword>
<dbReference type="AlphaFoldDB" id="A0A5C3ND08"/>
<feature type="compositionally biased region" description="Low complexity" evidence="1">
    <location>
        <begin position="204"/>
        <end position="216"/>
    </location>
</feature>
<dbReference type="EMBL" id="ML213506">
    <property type="protein sequence ID" value="TFK54306.1"/>
    <property type="molecule type" value="Genomic_DNA"/>
</dbReference>
<evidence type="ECO:0000256" key="1">
    <source>
        <dbReference type="SAM" id="MobiDB-lite"/>
    </source>
</evidence>
<feature type="compositionally biased region" description="Polar residues" evidence="1">
    <location>
        <begin position="342"/>
        <end position="352"/>
    </location>
</feature>
<dbReference type="Proteomes" id="UP000305948">
    <property type="component" value="Unassembled WGS sequence"/>
</dbReference>
<feature type="region of interest" description="Disordered" evidence="1">
    <location>
        <begin position="1"/>
        <end position="388"/>
    </location>
</feature>
<feature type="compositionally biased region" description="Low complexity" evidence="1">
    <location>
        <begin position="376"/>
        <end position="388"/>
    </location>
</feature>
<dbReference type="STRING" id="5364.A0A5C3ND08"/>
<name>A0A5C3ND08_9AGAM</name>
<feature type="compositionally biased region" description="Low complexity" evidence="1">
    <location>
        <begin position="297"/>
        <end position="309"/>
    </location>
</feature>
<evidence type="ECO:0000313" key="2">
    <source>
        <dbReference type="EMBL" id="TFK54306.1"/>
    </source>
</evidence>
<feature type="compositionally biased region" description="Basic and acidic residues" evidence="1">
    <location>
        <begin position="42"/>
        <end position="57"/>
    </location>
</feature>
<evidence type="ECO:0000313" key="3">
    <source>
        <dbReference type="Proteomes" id="UP000305948"/>
    </source>
</evidence>
<proteinExistence type="predicted"/>
<gene>
    <name evidence="2" type="ORF">OE88DRAFT_1642867</name>
</gene>
<sequence>MPQKTQRPGLTRTHSRSSSGGGSSKLGLNLQFTQKDQVPPKFTDKSKKNGLLHHEPQQRPTSPFPRTNSKQRVRSKEQIQPVVLKKPAPLTQEIKPRGGKHKVDFSIASPSSDDDDDDEWVSSEAPSRQDSDVETDKVSQIVRTPVASEPLQQSPSTTPQPHVESPPPQPPLQPARIDAPGLDTPRAEPSLSRVPTAQPNESLAQAVPARVPSAPARFDENGEAQQQQHPDERSKTPTTSSHQRSPSKRQSAQLAMSRPPSMYSVHSKGDGPLRPHPLIRGHSYGQGIQPPKPTPLAPLTTVTADAAPAKLSSTSPPSSIVGKFASSPSSPESVGSPSQASLRRTSISSARSVATLPGSGAPSHTAGRSGHDRNRTLSTISSSSTGSMAALSSLAHNHLPPASRPATPSFVSHFPPPPPNIESIHPLLPPPYLTTHLTVVAYRNPIQESFDRVVRAKQQMARTGISR</sequence>
<feature type="compositionally biased region" description="Polar residues" evidence="1">
    <location>
        <begin position="236"/>
        <end position="254"/>
    </location>
</feature>
<feature type="compositionally biased region" description="Low complexity" evidence="1">
    <location>
        <begin position="152"/>
        <end position="163"/>
    </location>
</feature>
<protein>
    <submittedName>
        <fullName evidence="2">Uncharacterized protein</fullName>
    </submittedName>
</protein>
<reference evidence="2 3" key="1">
    <citation type="journal article" date="2019" name="Nat. Ecol. Evol.">
        <title>Megaphylogeny resolves global patterns of mushroom evolution.</title>
        <authorList>
            <person name="Varga T."/>
            <person name="Krizsan K."/>
            <person name="Foldi C."/>
            <person name="Dima B."/>
            <person name="Sanchez-Garcia M."/>
            <person name="Sanchez-Ramirez S."/>
            <person name="Szollosi G.J."/>
            <person name="Szarkandi J.G."/>
            <person name="Papp V."/>
            <person name="Albert L."/>
            <person name="Andreopoulos W."/>
            <person name="Angelini C."/>
            <person name="Antonin V."/>
            <person name="Barry K.W."/>
            <person name="Bougher N.L."/>
            <person name="Buchanan P."/>
            <person name="Buyck B."/>
            <person name="Bense V."/>
            <person name="Catcheside P."/>
            <person name="Chovatia M."/>
            <person name="Cooper J."/>
            <person name="Damon W."/>
            <person name="Desjardin D."/>
            <person name="Finy P."/>
            <person name="Geml J."/>
            <person name="Haridas S."/>
            <person name="Hughes K."/>
            <person name="Justo A."/>
            <person name="Karasinski D."/>
            <person name="Kautmanova I."/>
            <person name="Kiss B."/>
            <person name="Kocsube S."/>
            <person name="Kotiranta H."/>
            <person name="LaButti K.M."/>
            <person name="Lechner B.E."/>
            <person name="Liimatainen K."/>
            <person name="Lipzen A."/>
            <person name="Lukacs Z."/>
            <person name="Mihaltcheva S."/>
            <person name="Morgado L.N."/>
            <person name="Niskanen T."/>
            <person name="Noordeloos M.E."/>
            <person name="Ohm R.A."/>
            <person name="Ortiz-Santana B."/>
            <person name="Ovrebo C."/>
            <person name="Racz N."/>
            <person name="Riley R."/>
            <person name="Savchenko A."/>
            <person name="Shiryaev A."/>
            <person name="Soop K."/>
            <person name="Spirin V."/>
            <person name="Szebenyi C."/>
            <person name="Tomsovsky M."/>
            <person name="Tulloss R.E."/>
            <person name="Uehling J."/>
            <person name="Grigoriev I.V."/>
            <person name="Vagvolgyi C."/>
            <person name="Papp T."/>
            <person name="Martin F.M."/>
            <person name="Miettinen O."/>
            <person name="Hibbett D.S."/>
            <person name="Nagy L.G."/>
        </authorList>
    </citation>
    <scope>NUCLEOTIDE SEQUENCE [LARGE SCALE GENOMIC DNA]</scope>
    <source>
        <strain evidence="2 3">OMC1185</strain>
    </source>
</reference>
<feature type="compositionally biased region" description="Polar residues" evidence="1">
    <location>
        <begin position="193"/>
        <end position="203"/>
    </location>
</feature>
<feature type="compositionally biased region" description="Basic and acidic residues" evidence="1">
    <location>
        <begin position="127"/>
        <end position="137"/>
    </location>
</feature>
<feature type="compositionally biased region" description="Acidic residues" evidence="1">
    <location>
        <begin position="112"/>
        <end position="121"/>
    </location>
</feature>
<feature type="compositionally biased region" description="Pro residues" evidence="1">
    <location>
        <begin position="164"/>
        <end position="173"/>
    </location>
</feature>
<feature type="compositionally biased region" description="Polar residues" evidence="1">
    <location>
        <begin position="58"/>
        <end position="70"/>
    </location>
</feature>
<dbReference type="OrthoDB" id="3219024at2759"/>
<organism evidence="2 3">
    <name type="scientific">Heliocybe sulcata</name>
    <dbReference type="NCBI Taxonomy" id="5364"/>
    <lineage>
        <taxon>Eukaryota</taxon>
        <taxon>Fungi</taxon>
        <taxon>Dikarya</taxon>
        <taxon>Basidiomycota</taxon>
        <taxon>Agaricomycotina</taxon>
        <taxon>Agaricomycetes</taxon>
        <taxon>Gloeophyllales</taxon>
        <taxon>Gloeophyllaceae</taxon>
        <taxon>Heliocybe</taxon>
    </lineage>
</organism>
<accession>A0A5C3ND08</accession>